<dbReference type="EMBL" id="ML977349">
    <property type="protein sequence ID" value="KAF2108104.1"/>
    <property type="molecule type" value="Genomic_DNA"/>
</dbReference>
<evidence type="ECO:0000313" key="2">
    <source>
        <dbReference type="Proteomes" id="UP000799770"/>
    </source>
</evidence>
<protein>
    <submittedName>
        <fullName evidence="1">Uncharacterized protein</fullName>
    </submittedName>
</protein>
<proteinExistence type="predicted"/>
<dbReference type="OrthoDB" id="3231000at2759"/>
<accession>A0A6A5YN32</accession>
<name>A0A6A5YN32_9PLEO</name>
<dbReference type="AlphaFoldDB" id="A0A6A5YN32"/>
<keyword evidence="2" id="KW-1185">Reference proteome</keyword>
<evidence type="ECO:0000313" key="1">
    <source>
        <dbReference type="EMBL" id="KAF2108104.1"/>
    </source>
</evidence>
<sequence length="164" mass="18802">MRATRFHYVNSRGTQSIVSSAALVQQAQADQADALHAVCVVENISPEYIKDLVAGLRLYPTFFLEHAIHTPKDQFWELHHSWDPATTLSDSSVPFNSAHIDGMFEYHELEYSHKSDLTSAPNFVQRDCFIQEPFPIQSNTRISYYRVSPWLCKYHVLPNCEITA</sequence>
<gene>
    <name evidence="1" type="ORF">BDV96DRAFT_283662</name>
</gene>
<dbReference type="Proteomes" id="UP000799770">
    <property type="component" value="Unassembled WGS sequence"/>
</dbReference>
<organism evidence="1 2">
    <name type="scientific">Lophiotrema nucula</name>
    <dbReference type="NCBI Taxonomy" id="690887"/>
    <lineage>
        <taxon>Eukaryota</taxon>
        <taxon>Fungi</taxon>
        <taxon>Dikarya</taxon>
        <taxon>Ascomycota</taxon>
        <taxon>Pezizomycotina</taxon>
        <taxon>Dothideomycetes</taxon>
        <taxon>Pleosporomycetidae</taxon>
        <taxon>Pleosporales</taxon>
        <taxon>Lophiotremataceae</taxon>
        <taxon>Lophiotrema</taxon>
    </lineage>
</organism>
<reference evidence="1" key="1">
    <citation type="journal article" date="2020" name="Stud. Mycol.">
        <title>101 Dothideomycetes genomes: a test case for predicting lifestyles and emergence of pathogens.</title>
        <authorList>
            <person name="Haridas S."/>
            <person name="Albert R."/>
            <person name="Binder M."/>
            <person name="Bloem J."/>
            <person name="Labutti K."/>
            <person name="Salamov A."/>
            <person name="Andreopoulos B."/>
            <person name="Baker S."/>
            <person name="Barry K."/>
            <person name="Bills G."/>
            <person name="Bluhm B."/>
            <person name="Cannon C."/>
            <person name="Castanera R."/>
            <person name="Culley D."/>
            <person name="Daum C."/>
            <person name="Ezra D."/>
            <person name="Gonzalez J."/>
            <person name="Henrissat B."/>
            <person name="Kuo A."/>
            <person name="Liang C."/>
            <person name="Lipzen A."/>
            <person name="Lutzoni F."/>
            <person name="Magnuson J."/>
            <person name="Mondo S."/>
            <person name="Nolan M."/>
            <person name="Ohm R."/>
            <person name="Pangilinan J."/>
            <person name="Park H.-J."/>
            <person name="Ramirez L."/>
            <person name="Alfaro M."/>
            <person name="Sun H."/>
            <person name="Tritt A."/>
            <person name="Yoshinaga Y."/>
            <person name="Zwiers L.-H."/>
            <person name="Turgeon B."/>
            <person name="Goodwin S."/>
            <person name="Spatafora J."/>
            <person name="Crous P."/>
            <person name="Grigoriev I."/>
        </authorList>
    </citation>
    <scope>NUCLEOTIDE SEQUENCE</scope>
    <source>
        <strain evidence="1">CBS 627.86</strain>
    </source>
</reference>